<gene>
    <name evidence="4" type="ORF">CAL25_15255</name>
</gene>
<dbReference type="GO" id="GO:0019867">
    <property type="term" value="C:outer membrane"/>
    <property type="evidence" value="ECO:0007669"/>
    <property type="project" value="InterPro"/>
</dbReference>
<sequence>MFVGGAGGGEGGAYNLPATAGGDGGTGELSLQQARVYVDGSLYIGGAGGGGFAGGRGGIGTVTLTAGSTLQAGVSDPSASIVVGGGTNGGAGILNVSQSTVAISGANQRLLIQSNGVLNIGNATRAGATSGGISTSNAITNHGQINFNQQDAAYEFSPSIEGSGSVTVNGFGYTRLTGTNVHTGGTTVRSGSVLQIGNGTSGSVAGDIVNQGSVVFRRTDNVTYAGQMSGGGLLVKDQGGTLTLTGDNTMTGGIRIDGGTLALAGTGARLGSAISTLDTAYTASSNLALSDGAALTTSSAFIGRQAGASLLSAITVEGLLTTWNTQSLVLGHASAGELTIRSRGRVQGGNAIIGDTARGTVSIEGSGSSLEMANTFVIGNVPNSVGTVNLRNGATLQTSVLRMGANGGAGHLTLTRSGAGDAPVVLASQIIRQGGASAATIDVDGGIFRVLSAQPLFSGFSAGDITIGAGGMTLDNNGRTDVHIATPLAGAGRLTLVGGGSFSLTLPNTHTGGTSVEDAALVVWGANLLGPGNLTVQGSGIVDLRDSQNVSSLAGTGAIFGSAANLLTVGSDNTSSTFSGQINGVSSLRKVGTGTLTLSGTNAYVGSTAVDAGTLYVSGSAAQSSFTIGNGATLSGTGRVGSITAQLGGTLDPGAANANLRVDGSLSLLPGSTLVHTLGAAGTTPSLGASSHLAVAGNVSLNGTLALRDPAALAGPGYYRLISYGGSLLADNLTVPGTFAGQPLSVVSSLPGFIDLRLGSVGSDQLQTWSGGSGTWSDTSLQWTNENGNVAQPWGAKTAVFNAAGGGTITVEGNQAFDSLQFVADGYRLESAVHGNGTLGGLDVRASGGAVSVLAGVSADIGAVIGGAGGLDKTGDGTLVLSGSNIYQGETRLSGGTLAVASDASLGTAGALRFEGGALRILGNQYASTGRAMHWSAVGGGFDVDDASHTFTVGQDLVGGGNLVKRGAGTLMLTGANSYGNTVIEAGTLVGNADSISGAVANDGTVIFDQSSNAIRTNDVLGAGTFSKRGMGTLLLQGDARQQSWRVEAGELGVIANRFAGNADLSAGATLRLDGAIDATYADRITGSGTLLKQGAGGLALTGDSSSFAGHTDVQAGTLSVGIAGAGKLGGTLAIGDGATLQGTGQVGSTTLMSGATIAPGNSIGTLTVAGDLTFAPGSTYRVEADPASSLSDRIDVSGTARLAGSVVHVGTAGGFSSTQRYTILTANQIQGTFSTVASDYAFLTPALAYDAQQVTLELARKQVDGGSPNPPNPTEPGAPPTPTEPGVPTNPGNPTEPGTPRPPTRPIAFADAAISGNQRATARALDTLPTGSALHEYILTLPNGAPPAVFDSLSGEAHAGIAGTLMGLGSTVRSVPLNRLRANLNAGMRAGAPMAQAGSAAMPASGLPASNALPAWAELVGNWQTISGNDNNAEVRQRTTGVFIGTDQPVGNGWRVGGALGYTDGKSRVDGRASQADVSSYSAALYGGKSFEAGRGRLNVMAGAAYTWHDISTERTTSVAGATEKLSADYGASTAQVFTELGYEIAVSDRASVEPFVGVSYSDLRTRGFNESGGLAALSGRGESQDQVASTVGLRGRTTFKLGSTEGTLRGSLGWRHAFGDVTPQTTMAFDGSQAFTVAGAPIARDAAIVEFGADVAVSRAATIGVSYSGQYGNGSREHAGSLNLRWRY</sequence>
<dbReference type="InterPro" id="IPR012332">
    <property type="entry name" value="Autotransporter_pectin_lyase_C"/>
</dbReference>
<dbReference type="PANTHER" id="PTHR35037:SF3">
    <property type="entry name" value="C-TERMINAL REGION OF AIDA-LIKE PROTEIN"/>
    <property type="match status" value="1"/>
</dbReference>
<dbReference type="InterPro" id="IPR011050">
    <property type="entry name" value="Pectin_lyase_fold/virulence"/>
</dbReference>
<dbReference type="SUPFAM" id="SSF51126">
    <property type="entry name" value="Pectin lyase-like"/>
    <property type="match status" value="3"/>
</dbReference>
<evidence type="ECO:0000256" key="1">
    <source>
        <dbReference type="ARBA" id="ARBA00022729"/>
    </source>
</evidence>
<dbReference type="Pfam" id="PF03797">
    <property type="entry name" value="Autotransporter"/>
    <property type="match status" value="1"/>
</dbReference>
<dbReference type="InterPro" id="IPR006315">
    <property type="entry name" value="OM_autotransptr_brl_dom"/>
</dbReference>
<reference evidence="4 5" key="1">
    <citation type="submission" date="2017-05" db="EMBL/GenBank/DDBJ databases">
        <title>Complete and WGS of Bordetella genogroups.</title>
        <authorList>
            <person name="Spilker T."/>
            <person name="LiPuma J."/>
        </authorList>
    </citation>
    <scope>NUCLEOTIDE SEQUENCE [LARGE SCALE GENOMIC DNA]</scope>
    <source>
        <strain evidence="4 5">AU10456</strain>
    </source>
</reference>
<dbReference type="InterPro" id="IPR036709">
    <property type="entry name" value="Autotransporte_beta_dom_sf"/>
</dbReference>
<feature type="domain" description="Autotransporter" evidence="3">
    <location>
        <begin position="1409"/>
        <end position="1690"/>
    </location>
</feature>
<dbReference type="PANTHER" id="PTHR35037">
    <property type="entry name" value="C-TERMINAL REGION OF AIDA-LIKE PROTEIN"/>
    <property type="match status" value="1"/>
</dbReference>
<dbReference type="PROSITE" id="PS51208">
    <property type="entry name" value="AUTOTRANSPORTER"/>
    <property type="match status" value="1"/>
</dbReference>
<evidence type="ECO:0000259" key="3">
    <source>
        <dbReference type="PROSITE" id="PS51208"/>
    </source>
</evidence>
<dbReference type="InterPro" id="IPR005546">
    <property type="entry name" value="Autotransporte_beta"/>
</dbReference>
<dbReference type="NCBIfam" id="TIGR01414">
    <property type="entry name" value="autotrans_barl"/>
    <property type="match status" value="1"/>
</dbReference>
<feature type="region of interest" description="Disordered" evidence="2">
    <location>
        <begin position="1263"/>
        <end position="1307"/>
    </location>
</feature>
<dbReference type="SMART" id="SM00869">
    <property type="entry name" value="Autotransporter"/>
    <property type="match status" value="1"/>
</dbReference>
<organism evidence="4 5">
    <name type="scientific">Bordetella genomosp. 5</name>
    <dbReference type="NCBI Taxonomy" id="1395608"/>
    <lineage>
        <taxon>Bacteria</taxon>
        <taxon>Pseudomonadati</taxon>
        <taxon>Pseudomonadota</taxon>
        <taxon>Betaproteobacteria</taxon>
        <taxon>Burkholderiales</taxon>
        <taxon>Alcaligenaceae</taxon>
        <taxon>Bordetella</taxon>
    </lineage>
</organism>
<proteinExistence type="predicted"/>
<dbReference type="Proteomes" id="UP000216913">
    <property type="component" value="Unassembled WGS sequence"/>
</dbReference>
<feature type="compositionally biased region" description="Low complexity" evidence="2">
    <location>
        <begin position="1287"/>
        <end position="1297"/>
    </location>
</feature>
<keyword evidence="1" id="KW-0732">Signal</keyword>
<evidence type="ECO:0000256" key="2">
    <source>
        <dbReference type="SAM" id="MobiDB-lite"/>
    </source>
</evidence>
<dbReference type="EMBL" id="NEVP01000009">
    <property type="protein sequence ID" value="OZI48980.1"/>
    <property type="molecule type" value="Genomic_DNA"/>
</dbReference>
<accession>A0A261TIW4</accession>
<protein>
    <recommendedName>
        <fullName evidence="3">Autotransporter domain-containing protein</fullName>
    </recommendedName>
</protein>
<dbReference type="NCBIfam" id="TIGR02601">
    <property type="entry name" value="autotrns_rpt"/>
    <property type="match status" value="5"/>
</dbReference>
<dbReference type="InterPro" id="IPR013425">
    <property type="entry name" value="Autotrns_rpt"/>
</dbReference>
<name>A0A261TIW4_9BORD</name>
<comment type="caution">
    <text evidence="4">The sequence shown here is derived from an EMBL/GenBank/DDBJ whole genome shotgun (WGS) entry which is preliminary data.</text>
</comment>
<evidence type="ECO:0000313" key="4">
    <source>
        <dbReference type="EMBL" id="OZI48980.1"/>
    </source>
</evidence>
<feature type="compositionally biased region" description="Pro residues" evidence="2">
    <location>
        <begin position="1269"/>
        <end position="1286"/>
    </location>
</feature>
<dbReference type="Gene3D" id="2.40.128.130">
    <property type="entry name" value="Autotransporter beta-domain"/>
    <property type="match status" value="1"/>
</dbReference>
<dbReference type="Pfam" id="PF12951">
    <property type="entry name" value="PATR"/>
    <property type="match status" value="7"/>
</dbReference>
<keyword evidence="5" id="KW-1185">Reference proteome</keyword>
<dbReference type="SUPFAM" id="SSF103515">
    <property type="entry name" value="Autotransporter"/>
    <property type="match status" value="1"/>
</dbReference>
<evidence type="ECO:0000313" key="5">
    <source>
        <dbReference type="Proteomes" id="UP000216913"/>
    </source>
</evidence>
<dbReference type="InterPro" id="IPR051551">
    <property type="entry name" value="Autotransporter_adhesion"/>
</dbReference>
<dbReference type="Gene3D" id="2.160.20.20">
    <property type="match status" value="3"/>
</dbReference>